<organism evidence="2 3">
    <name type="scientific">Candidatus Bacteroides merdigallinarum</name>
    <dbReference type="NCBI Taxonomy" id="2838473"/>
    <lineage>
        <taxon>Bacteria</taxon>
        <taxon>Pseudomonadati</taxon>
        <taxon>Bacteroidota</taxon>
        <taxon>Bacteroidia</taxon>
        <taxon>Bacteroidales</taxon>
        <taxon>Bacteroidaceae</taxon>
        <taxon>Bacteroides</taxon>
    </lineage>
</organism>
<reference evidence="2" key="2">
    <citation type="submission" date="2021-04" db="EMBL/GenBank/DDBJ databases">
        <authorList>
            <person name="Gilroy R."/>
        </authorList>
    </citation>
    <scope>NUCLEOTIDE SEQUENCE</scope>
    <source>
        <strain evidence="2">ChiHjej9B8-1298</strain>
    </source>
</reference>
<comment type="caution">
    <text evidence="2">The sequence shown here is derived from an EMBL/GenBank/DDBJ whole genome shotgun (WGS) entry which is preliminary data.</text>
</comment>
<feature type="transmembrane region" description="Helical" evidence="1">
    <location>
        <begin position="33"/>
        <end position="52"/>
    </location>
</feature>
<name>A0A9D2E7Y3_9BACE</name>
<evidence type="ECO:0008006" key="4">
    <source>
        <dbReference type="Google" id="ProtNLM"/>
    </source>
</evidence>
<accession>A0A9D2E7Y3</accession>
<evidence type="ECO:0000313" key="3">
    <source>
        <dbReference type="Proteomes" id="UP000824028"/>
    </source>
</evidence>
<gene>
    <name evidence="2" type="ORF">H9814_02755</name>
</gene>
<reference evidence="2" key="1">
    <citation type="journal article" date="2021" name="PeerJ">
        <title>Extensive microbial diversity within the chicken gut microbiome revealed by metagenomics and culture.</title>
        <authorList>
            <person name="Gilroy R."/>
            <person name="Ravi A."/>
            <person name="Getino M."/>
            <person name="Pursley I."/>
            <person name="Horton D.L."/>
            <person name="Alikhan N.F."/>
            <person name="Baker D."/>
            <person name="Gharbi K."/>
            <person name="Hall N."/>
            <person name="Watson M."/>
            <person name="Adriaenssens E.M."/>
            <person name="Foster-Nyarko E."/>
            <person name="Jarju S."/>
            <person name="Secka A."/>
            <person name="Antonio M."/>
            <person name="Oren A."/>
            <person name="Chaudhuri R.R."/>
            <person name="La Ragione R."/>
            <person name="Hildebrand F."/>
            <person name="Pallen M.J."/>
        </authorList>
    </citation>
    <scope>NUCLEOTIDE SEQUENCE</scope>
    <source>
        <strain evidence="2">ChiHjej9B8-1298</strain>
    </source>
</reference>
<dbReference type="EMBL" id="DXBX01000022">
    <property type="protein sequence ID" value="HIZ32457.1"/>
    <property type="molecule type" value="Genomic_DNA"/>
</dbReference>
<proteinExistence type="predicted"/>
<evidence type="ECO:0000313" key="2">
    <source>
        <dbReference type="EMBL" id="HIZ32457.1"/>
    </source>
</evidence>
<evidence type="ECO:0000256" key="1">
    <source>
        <dbReference type="SAM" id="Phobius"/>
    </source>
</evidence>
<keyword evidence="1" id="KW-0812">Transmembrane</keyword>
<keyword evidence="1" id="KW-0472">Membrane</keyword>
<sequence>MEQYRVKPLSKWWYVGLVALIAWYIYTKLNVAGAVILIYVLCWVMAMLIKMLKQSYANHKIRKVAYRLADVQTVSELSKAMHFYPKAKGSLKRYLLNMALEKLSEIGIVGTKLNQVVANGRVCYFSSHGWQVPQKKQNGELYYNWDDSKEITYFVFPNNFEWLSGNAHQAIPLKNIIEMKLDADNDMFSIIKRGGGTLYFHGKDIVLLKAIITALQPK</sequence>
<keyword evidence="1" id="KW-1133">Transmembrane helix</keyword>
<dbReference type="AlphaFoldDB" id="A0A9D2E7Y3"/>
<protein>
    <recommendedName>
        <fullName evidence="4">Transmembrane protein</fullName>
    </recommendedName>
</protein>
<feature type="transmembrane region" description="Helical" evidence="1">
    <location>
        <begin position="12"/>
        <end position="27"/>
    </location>
</feature>
<dbReference type="Proteomes" id="UP000824028">
    <property type="component" value="Unassembled WGS sequence"/>
</dbReference>